<dbReference type="SUPFAM" id="SSF47413">
    <property type="entry name" value="lambda repressor-like DNA-binding domains"/>
    <property type="match status" value="1"/>
</dbReference>
<comment type="caution">
    <text evidence="1">The sequence shown here is derived from an EMBL/GenBank/DDBJ whole genome shotgun (WGS) entry which is preliminary data.</text>
</comment>
<reference evidence="2" key="1">
    <citation type="submission" date="2017-05" db="EMBL/GenBank/DDBJ databases">
        <title>Complete and WGS of Bordetella genogroups.</title>
        <authorList>
            <person name="Spilker T."/>
            <person name="Lipuma J."/>
        </authorList>
    </citation>
    <scope>NUCLEOTIDE SEQUENCE [LARGE SCALE GENOMIC DNA]</scope>
    <source>
        <strain evidence="2">AU6712</strain>
    </source>
</reference>
<proteinExistence type="predicted"/>
<accession>A0A261VK91</accession>
<sequence length="80" mass="9006">MKLAEYLSQERGRQAALAKAIGAHAPDVSRWARGERPIPVEFGGPIEVATGGQCTRREHWPEDYARIWPELAERQEVTHA</sequence>
<name>A0A261VK91_9BORD</name>
<evidence type="ECO:0000313" key="2">
    <source>
        <dbReference type="Proteomes" id="UP000216429"/>
    </source>
</evidence>
<keyword evidence="2" id="KW-1185">Reference proteome</keyword>
<organism evidence="1 2">
    <name type="scientific">Bordetella genomosp. 12</name>
    <dbReference type="NCBI Taxonomy" id="463035"/>
    <lineage>
        <taxon>Bacteria</taxon>
        <taxon>Pseudomonadati</taxon>
        <taxon>Pseudomonadota</taxon>
        <taxon>Betaproteobacteria</taxon>
        <taxon>Burkholderiales</taxon>
        <taxon>Alcaligenaceae</taxon>
        <taxon>Bordetella</taxon>
    </lineage>
</organism>
<gene>
    <name evidence="1" type="ORF">CAL22_08880</name>
</gene>
<dbReference type="Gene3D" id="1.10.260.40">
    <property type="entry name" value="lambda repressor-like DNA-binding domains"/>
    <property type="match status" value="1"/>
</dbReference>
<evidence type="ECO:0000313" key="1">
    <source>
        <dbReference type="EMBL" id="OZI74564.1"/>
    </source>
</evidence>
<dbReference type="InterPro" id="IPR031856">
    <property type="entry name" value="YdaS_toxin-like"/>
</dbReference>
<dbReference type="EMBL" id="NEVU01000002">
    <property type="protein sequence ID" value="OZI74564.1"/>
    <property type="molecule type" value="Genomic_DNA"/>
</dbReference>
<dbReference type="Pfam" id="PF15943">
    <property type="entry name" value="YdaS_toxin"/>
    <property type="match status" value="1"/>
</dbReference>
<dbReference type="RefSeq" id="WP_094812338.1">
    <property type="nucleotide sequence ID" value="NZ_NEVU01000002.1"/>
</dbReference>
<dbReference type="Proteomes" id="UP000216429">
    <property type="component" value="Unassembled WGS sequence"/>
</dbReference>
<dbReference type="InterPro" id="IPR010982">
    <property type="entry name" value="Lambda_DNA-bd_dom_sf"/>
</dbReference>
<dbReference type="GO" id="GO:0003677">
    <property type="term" value="F:DNA binding"/>
    <property type="evidence" value="ECO:0007669"/>
    <property type="project" value="InterPro"/>
</dbReference>
<protein>
    <submittedName>
        <fullName evidence="1">Cro/Cl family transcriptional regulator</fullName>
    </submittedName>
</protein>
<dbReference type="OrthoDB" id="6446140at2"/>
<dbReference type="AlphaFoldDB" id="A0A261VK91"/>